<dbReference type="Gene3D" id="3.20.20.80">
    <property type="entry name" value="Glycosidases"/>
    <property type="match status" value="1"/>
</dbReference>
<reference evidence="2 3" key="1">
    <citation type="submission" date="2013-11" db="EMBL/GenBank/DDBJ databases">
        <title>The Genome Sequence of Phytophthora parasitica P1976.</title>
        <authorList>
            <consortium name="The Broad Institute Genomics Platform"/>
            <person name="Russ C."/>
            <person name="Tyler B."/>
            <person name="Panabieres F."/>
            <person name="Shan W."/>
            <person name="Tripathy S."/>
            <person name="Grunwald N."/>
            <person name="Machado M."/>
            <person name="Johnson C.S."/>
            <person name="Walker B."/>
            <person name="Young S."/>
            <person name="Zeng Q."/>
            <person name="Gargeya S."/>
            <person name="Fitzgerald M."/>
            <person name="Haas B."/>
            <person name="Abouelleil A."/>
            <person name="Allen A.W."/>
            <person name="Alvarado L."/>
            <person name="Arachchi H.M."/>
            <person name="Berlin A.M."/>
            <person name="Chapman S.B."/>
            <person name="Gainer-Dewar J."/>
            <person name="Goldberg J."/>
            <person name="Griggs A."/>
            <person name="Gujja S."/>
            <person name="Hansen M."/>
            <person name="Howarth C."/>
            <person name="Imamovic A."/>
            <person name="Ireland A."/>
            <person name="Larimer J."/>
            <person name="McCowan C."/>
            <person name="Murphy C."/>
            <person name="Pearson M."/>
            <person name="Poon T.W."/>
            <person name="Priest M."/>
            <person name="Roberts A."/>
            <person name="Saif S."/>
            <person name="Shea T."/>
            <person name="Sisk P."/>
            <person name="Sykes S."/>
            <person name="Wortman J."/>
            <person name="Nusbaum C."/>
            <person name="Birren B."/>
        </authorList>
    </citation>
    <scope>NUCLEOTIDE SEQUENCE [LARGE SCALE GENOMIC DNA]</scope>
    <source>
        <strain evidence="2 3">P1976</strain>
    </source>
</reference>
<dbReference type="PANTHER" id="PTHR37836">
    <property type="entry name" value="LMO1036 PROTEIN"/>
    <property type="match status" value="1"/>
</dbReference>
<dbReference type="AlphaFoldDB" id="A0A080Z8Z8"/>
<dbReference type="OrthoDB" id="113600at2759"/>
<evidence type="ECO:0000313" key="2">
    <source>
        <dbReference type="EMBL" id="ETO63109.1"/>
    </source>
</evidence>
<dbReference type="InterPro" id="IPR017853">
    <property type="entry name" value="GH"/>
</dbReference>
<dbReference type="PANTHER" id="PTHR37836:SF2">
    <property type="entry name" value="DUF4038 DOMAIN-CONTAINING PROTEIN"/>
    <property type="match status" value="1"/>
</dbReference>
<name>A0A080Z8Z8_PHYNI</name>
<evidence type="ECO:0000313" key="3">
    <source>
        <dbReference type="Proteomes" id="UP000028582"/>
    </source>
</evidence>
<proteinExistence type="predicted"/>
<dbReference type="Proteomes" id="UP000028582">
    <property type="component" value="Unassembled WGS sequence"/>
</dbReference>
<dbReference type="EMBL" id="ANJA01003524">
    <property type="protein sequence ID" value="ETO63109.1"/>
    <property type="molecule type" value="Genomic_DNA"/>
</dbReference>
<dbReference type="InterPro" id="IPR025277">
    <property type="entry name" value="Apiosidase-like_cat_dom"/>
</dbReference>
<accession>A0A080Z8Z8</accession>
<sequence>MAWELFHRLSKTSIDFYLKTRAEQGYNVIQVAVTGCVNGTARTNFYNEMPFTNENPATPNETFFELVDWTVDLAASYGILIALVPTWGMYVNGQQSAHL</sequence>
<comment type="caution">
    <text evidence="2">The sequence shown here is derived from an EMBL/GenBank/DDBJ whole genome shotgun (WGS) entry which is preliminary data.</text>
</comment>
<dbReference type="SUPFAM" id="SSF51445">
    <property type="entry name" value="(Trans)glycosidases"/>
    <property type="match status" value="1"/>
</dbReference>
<dbReference type="Pfam" id="PF13204">
    <property type="entry name" value="Apiosidase"/>
    <property type="match status" value="1"/>
</dbReference>
<gene>
    <name evidence="2" type="ORF">F444_19125</name>
</gene>
<protein>
    <recommendedName>
        <fullName evidence="1">Apiosidase-like catalytic domain-containing protein</fullName>
    </recommendedName>
</protein>
<feature type="domain" description="Apiosidase-like catalytic" evidence="1">
    <location>
        <begin position="2"/>
        <end position="94"/>
    </location>
</feature>
<evidence type="ECO:0000259" key="1">
    <source>
        <dbReference type="Pfam" id="PF13204"/>
    </source>
</evidence>
<organism evidence="2 3">
    <name type="scientific">Phytophthora nicotianae P1976</name>
    <dbReference type="NCBI Taxonomy" id="1317066"/>
    <lineage>
        <taxon>Eukaryota</taxon>
        <taxon>Sar</taxon>
        <taxon>Stramenopiles</taxon>
        <taxon>Oomycota</taxon>
        <taxon>Peronosporomycetes</taxon>
        <taxon>Peronosporales</taxon>
        <taxon>Peronosporaceae</taxon>
        <taxon>Phytophthora</taxon>
    </lineage>
</organism>